<feature type="chain" id="PRO_5015026837" evidence="1">
    <location>
        <begin position="29"/>
        <end position="122"/>
    </location>
</feature>
<keyword evidence="4" id="KW-1185">Reference proteome</keyword>
<gene>
    <name evidence="3" type="ORF">BON22_2900</name>
    <name evidence="2" type="ORF">CYFA0S_11e02080g</name>
</gene>
<dbReference type="EMBL" id="MPUK01000005">
    <property type="protein sequence ID" value="ONH67031.1"/>
    <property type="molecule type" value="Genomic_DNA"/>
</dbReference>
<name>A0A061B6C3_CYBFA</name>
<reference evidence="2" key="1">
    <citation type="journal article" date="2014" name="Genome Announc.">
        <title>Genome sequence of the yeast Cyberlindnera fabianii (Hansenula fabianii).</title>
        <authorList>
            <person name="Freel K.C."/>
            <person name="Sarilar V."/>
            <person name="Neuveglise C."/>
            <person name="Devillers H."/>
            <person name="Friedrich A."/>
            <person name="Schacherer J."/>
        </authorList>
    </citation>
    <scope>NUCLEOTIDE SEQUENCE</scope>
    <source>
        <strain evidence="2">YJS4271</strain>
    </source>
</reference>
<keyword evidence="1" id="KW-0732">Signal</keyword>
<evidence type="ECO:0000313" key="3">
    <source>
        <dbReference type="EMBL" id="ONH67031.1"/>
    </source>
</evidence>
<dbReference type="AlphaFoldDB" id="A0A061B6C3"/>
<dbReference type="EMBL" id="LK052896">
    <property type="protein sequence ID" value="CDR43233.1"/>
    <property type="molecule type" value="Genomic_DNA"/>
</dbReference>
<accession>A0A061B6C3</accession>
<organism evidence="2">
    <name type="scientific">Cyberlindnera fabianii</name>
    <name type="common">Yeast</name>
    <name type="synonym">Hansenula fabianii</name>
    <dbReference type="NCBI Taxonomy" id="36022"/>
    <lineage>
        <taxon>Eukaryota</taxon>
        <taxon>Fungi</taxon>
        <taxon>Dikarya</taxon>
        <taxon>Ascomycota</taxon>
        <taxon>Saccharomycotina</taxon>
        <taxon>Saccharomycetes</taxon>
        <taxon>Phaffomycetales</taxon>
        <taxon>Phaffomycetaceae</taxon>
        <taxon>Cyberlindnera</taxon>
    </lineage>
</organism>
<dbReference type="STRING" id="36022.A0A061B6C3"/>
<protein>
    <submittedName>
        <fullName evidence="2">CYFA0S11e02080g1_1</fullName>
    </submittedName>
    <submittedName>
        <fullName evidence="3">Protein KRE1</fullName>
    </submittedName>
</protein>
<evidence type="ECO:0000313" key="4">
    <source>
        <dbReference type="Proteomes" id="UP000189513"/>
    </source>
</evidence>
<sequence>MKLSNVITSINKWLLLAFILSSIPQANAAEEATTTLETTKLTGVTATTSTSTSTQTPSPTLVWATGTDANGVLATTQSPYTQIFKSMYSTIQTPPAGSIGLGTIKGTIGHYRTRHYITVTVD</sequence>
<proteinExistence type="predicted"/>
<dbReference type="OrthoDB" id="5406216at2759"/>
<dbReference type="VEuPathDB" id="FungiDB:BON22_2900"/>
<evidence type="ECO:0000313" key="2">
    <source>
        <dbReference type="EMBL" id="CDR43233.1"/>
    </source>
</evidence>
<feature type="signal peptide" evidence="1">
    <location>
        <begin position="1"/>
        <end position="28"/>
    </location>
</feature>
<reference evidence="3" key="3">
    <citation type="submission" date="2017-01" db="EMBL/GenBank/DDBJ databases">
        <authorList>
            <person name="Mah S.A."/>
            <person name="Swanson W.J."/>
            <person name="Moy G.W."/>
            <person name="Vacquier V.D."/>
        </authorList>
    </citation>
    <scope>NUCLEOTIDE SEQUENCE [LARGE SCALE GENOMIC DNA]</scope>
    <source>
        <strain evidence="3">65</strain>
    </source>
</reference>
<evidence type="ECO:0000256" key="1">
    <source>
        <dbReference type="SAM" id="SignalP"/>
    </source>
</evidence>
<dbReference type="InterPro" id="IPR031452">
    <property type="entry name" value="Kre1"/>
</dbReference>
<dbReference type="Proteomes" id="UP000189513">
    <property type="component" value="Unassembled WGS sequence"/>
</dbReference>
<dbReference type="GO" id="GO:0031505">
    <property type="term" value="P:fungal-type cell wall organization"/>
    <property type="evidence" value="ECO:0007669"/>
    <property type="project" value="InterPro"/>
</dbReference>
<dbReference type="Pfam" id="PF17056">
    <property type="entry name" value="KRE1"/>
    <property type="match status" value="1"/>
</dbReference>
<reference evidence="4" key="2">
    <citation type="journal article" date="2017" name="Genome Announc.">
        <title>Genome sequences of Cyberlindnera fabianii 65, Pichia kudriavzevii 129, and Saccharomyces cerevisiae 131 isolated from fermented masau fruits in Zimbabwe.</title>
        <authorList>
            <person name="van Rijswijck I.M.H."/>
            <person name="Derks M.F.L."/>
            <person name="Abee T."/>
            <person name="de Ridder D."/>
            <person name="Smid E.J."/>
        </authorList>
    </citation>
    <scope>NUCLEOTIDE SEQUENCE [LARGE SCALE GENOMIC DNA]</scope>
    <source>
        <strain evidence="4">65</strain>
    </source>
</reference>